<dbReference type="InterPro" id="IPR036629">
    <property type="entry name" value="YjbJ_sf"/>
</dbReference>
<dbReference type="InterPro" id="IPR008462">
    <property type="entry name" value="CsbD"/>
</dbReference>
<protein>
    <recommendedName>
        <fullName evidence="2">CsbD-like domain-containing protein</fullName>
    </recommendedName>
</protein>
<evidence type="ECO:0000259" key="2">
    <source>
        <dbReference type="Pfam" id="PF05532"/>
    </source>
</evidence>
<sequence>MDLNSNNVSDNTELQARGNWNQLKGAAKQKWGSLTDDDLSYSEGKQDEWFGQLQAKTGETIDSIKNWFHNATNDASATATGNSTELKARGDWNQIKGQAKQKWGTLTDDDLDYEDGKQDEWYGRLQEKTGHAVDDIKGWFQRTF</sequence>
<comment type="caution">
    <text evidence="3">The sequence shown here is derived from an EMBL/GenBank/DDBJ whole genome shotgun (WGS) entry which is preliminary data.</text>
</comment>
<dbReference type="Pfam" id="PF05532">
    <property type="entry name" value="CsbD"/>
    <property type="match status" value="2"/>
</dbReference>
<feature type="domain" description="CsbD-like" evidence="2">
    <location>
        <begin position="87"/>
        <end position="137"/>
    </location>
</feature>
<dbReference type="PANTHER" id="PTHR34977:SF1">
    <property type="entry name" value="UPF0337 PROTEIN YJBJ"/>
    <property type="match status" value="1"/>
</dbReference>
<accession>A0ABP7UIP9</accession>
<evidence type="ECO:0000256" key="1">
    <source>
        <dbReference type="ARBA" id="ARBA00009129"/>
    </source>
</evidence>
<feature type="domain" description="CsbD-like" evidence="2">
    <location>
        <begin position="15"/>
        <end position="65"/>
    </location>
</feature>
<comment type="similarity">
    <text evidence="1">Belongs to the UPF0337 (CsbD) family.</text>
</comment>
<dbReference type="EMBL" id="BAABDK010000025">
    <property type="protein sequence ID" value="GAA4044255.1"/>
    <property type="molecule type" value="Genomic_DNA"/>
</dbReference>
<keyword evidence="4" id="KW-1185">Reference proteome</keyword>
<organism evidence="3 4">
    <name type="scientific">Hymenobacter glaciei</name>
    <dbReference type="NCBI Taxonomy" id="877209"/>
    <lineage>
        <taxon>Bacteria</taxon>
        <taxon>Pseudomonadati</taxon>
        <taxon>Bacteroidota</taxon>
        <taxon>Cytophagia</taxon>
        <taxon>Cytophagales</taxon>
        <taxon>Hymenobacteraceae</taxon>
        <taxon>Hymenobacter</taxon>
    </lineage>
</organism>
<dbReference type="SUPFAM" id="SSF69047">
    <property type="entry name" value="Hypothetical protein YjbJ"/>
    <property type="match status" value="2"/>
</dbReference>
<proteinExistence type="inferred from homology"/>
<gene>
    <name evidence="3" type="ORF">GCM10022409_32910</name>
</gene>
<dbReference type="InterPro" id="IPR050423">
    <property type="entry name" value="UPF0337_stress_rsp"/>
</dbReference>
<dbReference type="Gene3D" id="1.10.1470.10">
    <property type="entry name" value="YjbJ"/>
    <property type="match status" value="2"/>
</dbReference>
<dbReference type="RefSeq" id="WP_345056654.1">
    <property type="nucleotide sequence ID" value="NZ_BAABDK010000025.1"/>
</dbReference>
<dbReference type="Proteomes" id="UP001501469">
    <property type="component" value="Unassembled WGS sequence"/>
</dbReference>
<dbReference type="PANTHER" id="PTHR34977">
    <property type="entry name" value="UPF0337 PROTEIN YJBJ"/>
    <property type="match status" value="1"/>
</dbReference>
<name>A0ABP7UIP9_9BACT</name>
<evidence type="ECO:0000313" key="3">
    <source>
        <dbReference type="EMBL" id="GAA4044255.1"/>
    </source>
</evidence>
<reference evidence="4" key="1">
    <citation type="journal article" date="2019" name="Int. J. Syst. Evol. Microbiol.">
        <title>The Global Catalogue of Microorganisms (GCM) 10K type strain sequencing project: providing services to taxonomists for standard genome sequencing and annotation.</title>
        <authorList>
            <consortium name="The Broad Institute Genomics Platform"/>
            <consortium name="The Broad Institute Genome Sequencing Center for Infectious Disease"/>
            <person name="Wu L."/>
            <person name="Ma J."/>
        </authorList>
    </citation>
    <scope>NUCLEOTIDE SEQUENCE [LARGE SCALE GENOMIC DNA]</scope>
    <source>
        <strain evidence="4">JCM 17225</strain>
    </source>
</reference>
<evidence type="ECO:0000313" key="4">
    <source>
        <dbReference type="Proteomes" id="UP001501469"/>
    </source>
</evidence>